<dbReference type="EMBL" id="KZ805490">
    <property type="protein sequence ID" value="PVH95606.1"/>
    <property type="molecule type" value="Genomic_DNA"/>
</dbReference>
<feature type="region of interest" description="Disordered" evidence="1">
    <location>
        <begin position="842"/>
        <end position="899"/>
    </location>
</feature>
<dbReference type="PROSITE" id="PS51043">
    <property type="entry name" value="DDHD"/>
    <property type="match status" value="1"/>
</dbReference>
<proteinExistence type="predicted"/>
<dbReference type="Proteomes" id="UP000244855">
    <property type="component" value="Unassembled WGS sequence"/>
</dbReference>
<dbReference type="GO" id="GO:0005737">
    <property type="term" value="C:cytoplasm"/>
    <property type="evidence" value="ECO:0007669"/>
    <property type="project" value="TreeGrafter"/>
</dbReference>
<dbReference type="AlphaFoldDB" id="A0A2V1DBU0"/>
<evidence type="ECO:0000259" key="2">
    <source>
        <dbReference type="PROSITE" id="PS51043"/>
    </source>
</evidence>
<dbReference type="Pfam" id="PF23463">
    <property type="entry name" value="WWE_2"/>
    <property type="match status" value="1"/>
</dbReference>
<evidence type="ECO:0000313" key="4">
    <source>
        <dbReference type="Proteomes" id="UP000244855"/>
    </source>
</evidence>
<gene>
    <name evidence="3" type="ORF">DM02DRAFT_537042</name>
</gene>
<feature type="region of interest" description="Disordered" evidence="1">
    <location>
        <begin position="139"/>
        <end position="158"/>
    </location>
</feature>
<dbReference type="SMART" id="SM01127">
    <property type="entry name" value="DDHD"/>
    <property type="match status" value="1"/>
</dbReference>
<feature type="compositionally biased region" description="Polar residues" evidence="1">
    <location>
        <begin position="431"/>
        <end position="445"/>
    </location>
</feature>
<feature type="compositionally biased region" description="Basic and acidic residues" evidence="1">
    <location>
        <begin position="36"/>
        <end position="48"/>
    </location>
</feature>
<dbReference type="PANTHER" id="PTHR23509">
    <property type="entry name" value="PA-PL1 PHOSPHOLIPASE FAMILY"/>
    <property type="match status" value="1"/>
</dbReference>
<dbReference type="InterPro" id="IPR004177">
    <property type="entry name" value="DDHD_dom"/>
</dbReference>
<feature type="compositionally biased region" description="Basic and acidic residues" evidence="1">
    <location>
        <begin position="278"/>
        <end position="295"/>
    </location>
</feature>
<dbReference type="InterPro" id="IPR057826">
    <property type="entry name" value="WWE_C20G8.02"/>
</dbReference>
<feature type="region of interest" description="Disordered" evidence="1">
    <location>
        <begin position="361"/>
        <end position="472"/>
    </location>
</feature>
<dbReference type="SUPFAM" id="SSF53474">
    <property type="entry name" value="alpha/beta-Hydrolases"/>
    <property type="match status" value="1"/>
</dbReference>
<feature type="region of interest" description="Disordered" evidence="1">
    <location>
        <begin position="1"/>
        <end position="106"/>
    </location>
</feature>
<feature type="compositionally biased region" description="Basic and acidic residues" evidence="1">
    <location>
        <begin position="450"/>
        <end position="472"/>
    </location>
</feature>
<accession>A0A2V1DBU0</accession>
<dbReference type="OrthoDB" id="431378at2759"/>
<dbReference type="Pfam" id="PF02862">
    <property type="entry name" value="DDHD"/>
    <property type="match status" value="1"/>
</dbReference>
<feature type="region of interest" description="Disordered" evidence="1">
    <location>
        <begin position="257"/>
        <end position="302"/>
    </location>
</feature>
<dbReference type="Pfam" id="PF23465">
    <property type="entry name" value="DUF7131"/>
    <property type="match status" value="1"/>
</dbReference>
<sequence length="1008" mass="111997">MSTPDTKQGFLSAGINAFSPWGSRTAIPKSPQTPRLPDDGKDKDKEKPAAPGATASQRGGDHKINRRHRLSLKRYPQDCPPLAIPKRKPLSTATAVIPDKPQPKPKKWIPFSPEDSHAIETAFQKTADEEEAAELRRGIISPQSPEAGLESHPDTTTKVPVNEDYLFDVEIETRELAPAYWLGPVYDVKRATWFSPDGDPCEEHLANQLEEGYLKIKPWRFAKPAEKDKEKRATSQPRVRPISLNVKVSDDYRKELSKLNSRDSTSNPVTPKSSFDNLRGEAGKDGEPNSAEDKMATTPDESSRTYRLFGSYMNSVATYQDDTTAYLLTDDMWSRMGSTLYQRFGGAAHYAGAKYVRGYTDPAKKKDEKSAKGEGSKKETDRPTTPSLAYGEDNGGSTATNSDAGSDAGDAVESQDHESSPSQTRRKNLERQMSSLITSLGNEDPSQQEEEIRKRNEQEMREDYRDQTPSEQGREIEHLLLVTHGIGQRLGMRMDSINFITDVNAMRKSFKSVYTNSHDLQALNSDQDKEQKNSRIQVLPICWRHLLDFPKQSLKHNRKEHDLGDLDVDDQEYPNLEDITVDGVPAVRNLLTDLALDILLYQSPAYKGHISRIVVDECNRIYRLFKERNPSFNGKVSLVGHSLGSAIMFDVLCLQKDPNAKSSQSSKSRRPADDSLKFDFEVEDFYALGSPIGLFQMLKGRTIAARPANAYVPPETPSTPLDDPFSSETARSAASDVIISAPLCKQLYNIFHPTDPISYRMEPLISPAMSQLKPQPLPYTKKGLFGTPASQGITGITSRVGQGVTDFWTSVSSGIASGLLNRSLGITGADAANMKNDLVRSSRPLSIGPAPNSNNTNGNPVGVSDLNNDPVRSLINEERKRRLGSEPITAGDDGEHPPTLIESEIQTLYAGFQKGRQSSKPENDAADVERDLEWQELEERSRKLRKEEGKVRSLNANGRVDYSIQEGAFDISILASIASHLSYWADEDVSHFMISQLLARHRVFKGTQ</sequence>
<dbReference type="STRING" id="97972.A0A2V1DBU0"/>
<evidence type="ECO:0000313" key="3">
    <source>
        <dbReference type="EMBL" id="PVH95606.1"/>
    </source>
</evidence>
<name>A0A2V1DBU0_9PLEO</name>
<feature type="compositionally biased region" description="Polar residues" evidence="1">
    <location>
        <begin position="262"/>
        <end position="276"/>
    </location>
</feature>
<dbReference type="InterPro" id="IPR055555">
    <property type="entry name" value="PA-PLA1_DUF7131"/>
</dbReference>
<dbReference type="GO" id="GO:0046872">
    <property type="term" value="F:metal ion binding"/>
    <property type="evidence" value="ECO:0007669"/>
    <property type="project" value="InterPro"/>
</dbReference>
<feature type="compositionally biased region" description="Basic and acidic residues" evidence="1">
    <location>
        <begin position="875"/>
        <end position="884"/>
    </location>
</feature>
<reference evidence="3 4" key="1">
    <citation type="journal article" date="2018" name="Sci. Rep.">
        <title>Comparative genomics provides insights into the lifestyle and reveals functional heterogeneity of dark septate endophytic fungi.</title>
        <authorList>
            <person name="Knapp D.G."/>
            <person name="Nemeth J.B."/>
            <person name="Barry K."/>
            <person name="Hainaut M."/>
            <person name="Henrissat B."/>
            <person name="Johnson J."/>
            <person name="Kuo A."/>
            <person name="Lim J.H.P."/>
            <person name="Lipzen A."/>
            <person name="Nolan M."/>
            <person name="Ohm R.A."/>
            <person name="Tamas L."/>
            <person name="Grigoriev I.V."/>
            <person name="Spatafora J.W."/>
            <person name="Nagy L.G."/>
            <person name="Kovacs G.M."/>
        </authorList>
    </citation>
    <scope>NUCLEOTIDE SEQUENCE [LARGE SCALE GENOMIC DNA]</scope>
    <source>
        <strain evidence="3 4">DSE2036</strain>
    </source>
</reference>
<dbReference type="PANTHER" id="PTHR23509:SF10">
    <property type="entry name" value="LD21067P"/>
    <property type="match status" value="1"/>
</dbReference>
<protein>
    <submittedName>
        <fullName evidence="3">DDHD-domain-containing protein</fullName>
    </submittedName>
</protein>
<dbReference type="InterPro" id="IPR029058">
    <property type="entry name" value="AB_hydrolase_fold"/>
</dbReference>
<feature type="compositionally biased region" description="Basic and acidic residues" evidence="1">
    <location>
        <begin position="362"/>
        <end position="382"/>
    </location>
</feature>
<feature type="domain" description="DDHD" evidence="2">
    <location>
        <begin position="678"/>
        <end position="999"/>
    </location>
</feature>
<keyword evidence="4" id="KW-1185">Reference proteome</keyword>
<feature type="compositionally biased region" description="Polar residues" evidence="1">
    <location>
        <begin position="395"/>
        <end position="404"/>
    </location>
</feature>
<organism evidence="3 4">
    <name type="scientific">Periconia macrospinosa</name>
    <dbReference type="NCBI Taxonomy" id="97972"/>
    <lineage>
        <taxon>Eukaryota</taxon>
        <taxon>Fungi</taxon>
        <taxon>Dikarya</taxon>
        <taxon>Ascomycota</taxon>
        <taxon>Pezizomycotina</taxon>
        <taxon>Dothideomycetes</taxon>
        <taxon>Pleosporomycetidae</taxon>
        <taxon>Pleosporales</taxon>
        <taxon>Massarineae</taxon>
        <taxon>Periconiaceae</taxon>
        <taxon>Periconia</taxon>
    </lineage>
</organism>
<evidence type="ECO:0000256" key="1">
    <source>
        <dbReference type="SAM" id="MobiDB-lite"/>
    </source>
</evidence>
<dbReference type="InterPro" id="IPR058055">
    <property type="entry name" value="PA-PLA1"/>
</dbReference>
<dbReference type="GO" id="GO:0004620">
    <property type="term" value="F:phospholipase activity"/>
    <property type="evidence" value="ECO:0007669"/>
    <property type="project" value="TreeGrafter"/>
</dbReference>